<feature type="compositionally biased region" description="Gly residues" evidence="6">
    <location>
        <begin position="1"/>
        <end position="12"/>
    </location>
</feature>
<feature type="compositionally biased region" description="Low complexity" evidence="6">
    <location>
        <begin position="194"/>
        <end position="215"/>
    </location>
</feature>
<reference evidence="8" key="3">
    <citation type="submission" date="2025-09" db="UniProtKB">
        <authorList>
            <consortium name="Ensembl"/>
        </authorList>
    </citation>
    <scope>IDENTIFICATION</scope>
    <source>
        <strain evidence="8">breed Abyssinian</strain>
    </source>
</reference>
<dbReference type="Pfam" id="PF16421">
    <property type="entry name" value="E2F_CC-MB"/>
    <property type="match status" value="1"/>
</dbReference>
<evidence type="ECO:0000313" key="8">
    <source>
        <dbReference type="Ensembl" id="ENSFCTP00005040818.1"/>
    </source>
</evidence>
<dbReference type="PANTHER" id="PTHR12081:SF44">
    <property type="entry name" value="TRANSCRIPTION FACTOR E2F3"/>
    <property type="match status" value="1"/>
</dbReference>
<reference evidence="8" key="2">
    <citation type="submission" date="2025-08" db="UniProtKB">
        <authorList>
            <consortium name="Ensembl"/>
        </authorList>
    </citation>
    <scope>IDENTIFICATION</scope>
    <source>
        <strain evidence="8">breed Abyssinian</strain>
    </source>
</reference>
<dbReference type="PANTHER" id="PTHR12081">
    <property type="entry name" value="TRANSCRIPTION FACTOR E2F"/>
    <property type="match status" value="1"/>
</dbReference>
<dbReference type="SMART" id="SM01372">
    <property type="entry name" value="E2F_TDP"/>
    <property type="match status" value="1"/>
</dbReference>
<comment type="subcellular location">
    <subcellularLocation>
        <location evidence="5">Nucleus</location>
    </subcellularLocation>
</comment>
<comment type="similarity">
    <text evidence="1 5">Belongs to the E2F/DP family.</text>
</comment>
<reference evidence="8 9" key="1">
    <citation type="submission" date="2021-02" db="EMBL/GenBank/DDBJ databases">
        <title>Safari Cat Assemblies.</title>
        <authorList>
            <person name="Bredemeyer K.R."/>
            <person name="Murphy W.J."/>
        </authorList>
    </citation>
    <scope>NUCLEOTIDE SEQUENCE [LARGE SCALE GENOMIC DNA]</scope>
</reference>
<dbReference type="GeneTree" id="ENSGT00940000155115"/>
<dbReference type="Gene3D" id="6.10.250.540">
    <property type="match status" value="1"/>
</dbReference>
<accession>A0ABI7Z152</accession>
<evidence type="ECO:0000256" key="2">
    <source>
        <dbReference type="ARBA" id="ARBA00023015"/>
    </source>
</evidence>
<dbReference type="InterPro" id="IPR036390">
    <property type="entry name" value="WH_DNA-bd_sf"/>
</dbReference>
<dbReference type="InterPro" id="IPR003316">
    <property type="entry name" value="E2F_WHTH_DNA-bd_dom"/>
</dbReference>
<evidence type="ECO:0000313" key="9">
    <source>
        <dbReference type="Proteomes" id="UP000823872"/>
    </source>
</evidence>
<feature type="domain" description="E2F/DP family winged-helix DNA-binding" evidence="7">
    <location>
        <begin position="236"/>
        <end position="301"/>
    </location>
</feature>
<dbReference type="InterPro" id="IPR015633">
    <property type="entry name" value="E2F"/>
</dbReference>
<sequence>HILGSGTPGNKGVGEAERGGGGGGAGSRVRAGAWAVWGRGTRGQATRPGRILAVAAAAPAWPERPGLPRRAPGLPLTRLSPCPFLPRPVPLPAPRRRRAGAAVFPSRRLGLSLSPGPAGDVSHTCAEDAPVTGEEAAAGGGAGGGEGGTHFLLLAGSLAWDGPGALAPAPGAATLPLLSLTPPPPHHGRPPSPGAAGLLGPPGPLSSRPPHLPRSQAGFGNALTAAAPKSPSEKTRYDTSLGLLTKKFIQLLSQSPDGVLDLNKAAEVLKVQKRRIYDITNVLEGIHLIKKKSKNNVQWMGCSLSEDGGMLAQCQGLSKEVTELSQEEKKLDELIQTCTLDLKLLTEDSENQRLAYVTYQDIRKISGLKDQTVIVVKAPPETRLEVPDPIESLQIHLASTQGPIEVYLCPEETETHSPMKTNNQDHNGNIPKPPSKDLASTNSGHSDCSISMANLSPLASPANLLQQTEDQIPSNLEGPFVNLLPPLLQEDYLLSLGEEEGISDLFDAYDLEKLPLVEDFMCS</sequence>
<evidence type="ECO:0000259" key="7">
    <source>
        <dbReference type="SMART" id="SM01372"/>
    </source>
</evidence>
<feature type="region of interest" description="Disordered" evidence="6">
    <location>
        <begin position="177"/>
        <end position="218"/>
    </location>
</feature>
<protein>
    <recommendedName>
        <fullName evidence="7">E2F/DP family winged-helix DNA-binding domain-containing protein</fullName>
    </recommendedName>
</protein>
<organism evidence="8 9">
    <name type="scientific">Felis catus</name>
    <name type="common">Cat</name>
    <name type="synonym">Felis silvestris catus</name>
    <dbReference type="NCBI Taxonomy" id="9685"/>
    <lineage>
        <taxon>Eukaryota</taxon>
        <taxon>Metazoa</taxon>
        <taxon>Chordata</taxon>
        <taxon>Craniata</taxon>
        <taxon>Vertebrata</taxon>
        <taxon>Euteleostomi</taxon>
        <taxon>Mammalia</taxon>
        <taxon>Eutheria</taxon>
        <taxon>Laurasiatheria</taxon>
        <taxon>Carnivora</taxon>
        <taxon>Feliformia</taxon>
        <taxon>Felidae</taxon>
        <taxon>Felinae</taxon>
        <taxon>Felis</taxon>
    </lineage>
</organism>
<evidence type="ECO:0000256" key="3">
    <source>
        <dbReference type="ARBA" id="ARBA00023125"/>
    </source>
</evidence>
<gene>
    <name evidence="8" type="primary">E2F3</name>
</gene>
<name>A0ABI7Z152_FELCA</name>
<keyword evidence="5" id="KW-0539">Nucleus</keyword>
<keyword evidence="3 5" id="KW-0238">DNA-binding</keyword>
<dbReference type="CDD" id="cd14660">
    <property type="entry name" value="E2F_DD"/>
    <property type="match status" value="1"/>
</dbReference>
<keyword evidence="9" id="KW-1185">Reference proteome</keyword>
<dbReference type="InterPro" id="IPR032198">
    <property type="entry name" value="E2F_CC-MB"/>
</dbReference>
<keyword evidence="4 5" id="KW-0804">Transcription</keyword>
<feature type="compositionally biased region" description="Pro residues" evidence="6">
    <location>
        <begin position="181"/>
        <end position="193"/>
    </location>
</feature>
<dbReference type="InterPro" id="IPR037241">
    <property type="entry name" value="E2F-DP_heterodim"/>
</dbReference>
<dbReference type="Ensembl" id="ENSFCTT00005055412.1">
    <property type="protein sequence ID" value="ENSFCTP00005040818.1"/>
    <property type="gene ID" value="ENSFCTG00005019252.1"/>
</dbReference>
<keyword evidence="2 5" id="KW-0805">Transcription regulation</keyword>
<dbReference type="SUPFAM" id="SSF46785">
    <property type="entry name" value="Winged helix' DNA-binding domain"/>
    <property type="match status" value="1"/>
</dbReference>
<feature type="region of interest" description="Disordered" evidence="6">
    <location>
        <begin position="415"/>
        <end position="446"/>
    </location>
</feature>
<dbReference type="Gene3D" id="1.10.10.10">
    <property type="entry name" value="Winged helix-like DNA-binding domain superfamily/Winged helix DNA-binding domain"/>
    <property type="match status" value="1"/>
</dbReference>
<proteinExistence type="inferred from homology"/>
<dbReference type="Proteomes" id="UP000823872">
    <property type="component" value="Chromosome B2"/>
</dbReference>
<evidence type="ECO:0000256" key="6">
    <source>
        <dbReference type="SAM" id="MobiDB-lite"/>
    </source>
</evidence>
<dbReference type="Pfam" id="PF02319">
    <property type="entry name" value="WHD_E2F_TDP"/>
    <property type="match status" value="1"/>
</dbReference>
<evidence type="ECO:0000256" key="1">
    <source>
        <dbReference type="ARBA" id="ARBA00010940"/>
    </source>
</evidence>
<feature type="compositionally biased region" description="Polar residues" evidence="6">
    <location>
        <begin position="416"/>
        <end position="427"/>
    </location>
</feature>
<evidence type="ECO:0000256" key="5">
    <source>
        <dbReference type="RuleBase" id="RU003796"/>
    </source>
</evidence>
<feature type="region of interest" description="Disordered" evidence="6">
    <location>
        <begin position="1"/>
        <end position="28"/>
    </location>
</feature>
<evidence type="ECO:0000256" key="4">
    <source>
        <dbReference type="ARBA" id="ARBA00023163"/>
    </source>
</evidence>
<dbReference type="SUPFAM" id="SSF144074">
    <property type="entry name" value="E2F-DP heterodimerization region"/>
    <property type="match status" value="1"/>
</dbReference>
<dbReference type="InterPro" id="IPR036388">
    <property type="entry name" value="WH-like_DNA-bd_sf"/>
</dbReference>